<dbReference type="PROSITE" id="PS50006">
    <property type="entry name" value="FHA_DOMAIN"/>
    <property type="match status" value="2"/>
</dbReference>
<feature type="region of interest" description="Disordered" evidence="1">
    <location>
        <begin position="222"/>
        <end position="279"/>
    </location>
</feature>
<proteinExistence type="predicted"/>
<dbReference type="InterPro" id="IPR008984">
    <property type="entry name" value="SMAD_FHA_dom_sf"/>
</dbReference>
<protein>
    <submittedName>
        <fullName evidence="4">FHA domain-containing protein</fullName>
    </submittedName>
</protein>
<reference evidence="4" key="1">
    <citation type="submission" date="2020-03" db="EMBL/GenBank/DDBJ databases">
        <authorList>
            <person name="Guo F."/>
        </authorList>
    </citation>
    <scope>NUCLEOTIDE SEQUENCE</scope>
    <source>
        <strain evidence="4">JCM 30134</strain>
    </source>
</reference>
<feature type="domain" description="FHA" evidence="3">
    <location>
        <begin position="21"/>
        <end position="70"/>
    </location>
</feature>
<sequence length="308" mass="33055">MLKLRFTNNKQNAVWLVEPKVVIGRNTACDLVVDHPEIDPKHAEIRVNHEQLHLVLLAESGNTLLNGRVVPVRKLVPLKARDIIRLADSELEVIDPKQEARAAPTIPRQAESTGWALKANHPSLSSRVFPLLEVNLVGRSSECDITLGAAHLSRRHAELIVKDGLLYVKDLGSSNGTFVNGKQVDHARIKRGDDLRFDTLSFGVIGPTDDLDKTTLRVVSHKNPPAASSKTLSSAVSGHDSMLSGRAGAKPQQAEAGNCARRPRPVSSAGVESIEPTPQAAGRGSLIGAALLILIAGGGFLVWQSGLI</sequence>
<organism evidence="4 5">
    <name type="scientific">Pseudomaricurvus hydrocarbonicus</name>
    <dbReference type="NCBI Taxonomy" id="1470433"/>
    <lineage>
        <taxon>Bacteria</taxon>
        <taxon>Pseudomonadati</taxon>
        <taxon>Pseudomonadota</taxon>
        <taxon>Gammaproteobacteria</taxon>
        <taxon>Cellvibrionales</taxon>
        <taxon>Cellvibrionaceae</taxon>
        <taxon>Pseudomaricurvus</taxon>
    </lineage>
</organism>
<dbReference type="SMART" id="SM00240">
    <property type="entry name" value="FHA"/>
    <property type="match status" value="2"/>
</dbReference>
<keyword evidence="2" id="KW-0812">Transmembrane</keyword>
<keyword evidence="2" id="KW-1133">Transmembrane helix</keyword>
<dbReference type="InterPro" id="IPR050923">
    <property type="entry name" value="Cell_Proc_Reg/RNA_Proc"/>
</dbReference>
<name>A0A9E5JVX2_9GAMM</name>
<dbReference type="CDD" id="cd00060">
    <property type="entry name" value="FHA"/>
    <property type="match status" value="2"/>
</dbReference>
<feature type="domain" description="FHA" evidence="3">
    <location>
        <begin position="135"/>
        <end position="184"/>
    </location>
</feature>
<dbReference type="InterPro" id="IPR000253">
    <property type="entry name" value="FHA_dom"/>
</dbReference>
<evidence type="ECO:0000313" key="4">
    <source>
        <dbReference type="EMBL" id="NHO66466.1"/>
    </source>
</evidence>
<feature type="transmembrane region" description="Helical" evidence="2">
    <location>
        <begin position="284"/>
        <end position="303"/>
    </location>
</feature>
<evidence type="ECO:0000256" key="1">
    <source>
        <dbReference type="SAM" id="MobiDB-lite"/>
    </source>
</evidence>
<dbReference type="Proteomes" id="UP000787472">
    <property type="component" value="Unassembled WGS sequence"/>
</dbReference>
<keyword evidence="5" id="KW-1185">Reference proteome</keyword>
<accession>A0A9E5JVX2</accession>
<evidence type="ECO:0000313" key="5">
    <source>
        <dbReference type="Proteomes" id="UP000787472"/>
    </source>
</evidence>
<evidence type="ECO:0000256" key="2">
    <source>
        <dbReference type="SAM" id="Phobius"/>
    </source>
</evidence>
<evidence type="ECO:0000259" key="3">
    <source>
        <dbReference type="PROSITE" id="PS50006"/>
    </source>
</evidence>
<dbReference type="SUPFAM" id="SSF49879">
    <property type="entry name" value="SMAD/FHA domain"/>
    <property type="match status" value="2"/>
</dbReference>
<feature type="compositionally biased region" description="Polar residues" evidence="1">
    <location>
        <begin position="226"/>
        <end position="236"/>
    </location>
</feature>
<dbReference type="Pfam" id="PF00498">
    <property type="entry name" value="FHA"/>
    <property type="match status" value="2"/>
</dbReference>
<comment type="caution">
    <text evidence="4">The sequence shown here is derived from an EMBL/GenBank/DDBJ whole genome shotgun (WGS) entry which is preliminary data.</text>
</comment>
<dbReference type="RefSeq" id="WP_167187306.1">
    <property type="nucleotide sequence ID" value="NZ_JAAONZ010000009.1"/>
</dbReference>
<gene>
    <name evidence="4" type="ORF">G8770_13035</name>
</gene>
<dbReference type="AlphaFoldDB" id="A0A9E5JVX2"/>
<dbReference type="PANTHER" id="PTHR23308">
    <property type="entry name" value="NUCLEAR INHIBITOR OF PROTEIN PHOSPHATASE-1"/>
    <property type="match status" value="1"/>
</dbReference>
<dbReference type="Gene3D" id="2.60.200.20">
    <property type="match status" value="2"/>
</dbReference>
<keyword evidence="2" id="KW-0472">Membrane</keyword>
<dbReference type="EMBL" id="JAAONZ010000009">
    <property type="protein sequence ID" value="NHO66466.1"/>
    <property type="molecule type" value="Genomic_DNA"/>
</dbReference>